<keyword evidence="1 15" id="KW-0540">Nuclease</keyword>
<comment type="miscellaneous">
    <text evidence="15">In the RecBCD complex, RecB has a slow 3'-5' helicase, an exonuclease activity and loads RecA onto ssDNA, RecD has a fast 5'-3' helicase activity, while RecC stimulates the ATPase and processivity of the RecB helicase and contributes to recognition of the Chi site.</text>
</comment>
<evidence type="ECO:0000256" key="12">
    <source>
        <dbReference type="ARBA" id="ARBA00023235"/>
    </source>
</evidence>
<comment type="catalytic activity">
    <reaction evidence="13 15">
        <text>Couples ATP hydrolysis with the unwinding of duplex DNA by translocating in the 3'-5' direction.</text>
        <dbReference type="EC" id="5.6.2.4"/>
    </reaction>
</comment>
<feature type="compositionally biased region" description="Basic and acidic residues" evidence="17">
    <location>
        <begin position="1"/>
        <end position="13"/>
    </location>
</feature>
<feature type="binding site" evidence="15">
    <location>
        <position position="985"/>
    </location>
    <ligand>
        <name>Mg(2+)</name>
        <dbReference type="ChEBI" id="CHEBI:18420"/>
    </ligand>
</feature>
<comment type="domain">
    <text evidence="15">The N-terminal DNA-binding domain is a ssDNA-dependent ATPase and has ATP-dependent 3'-5' helicase function. This domain interacts with RecC.</text>
</comment>
<dbReference type="GO" id="GO:0016887">
    <property type="term" value="F:ATP hydrolysis activity"/>
    <property type="evidence" value="ECO:0007669"/>
    <property type="project" value="RHEA"/>
</dbReference>
<dbReference type="GO" id="GO:0005829">
    <property type="term" value="C:cytosol"/>
    <property type="evidence" value="ECO:0007669"/>
    <property type="project" value="TreeGrafter"/>
</dbReference>
<evidence type="ECO:0000313" key="20">
    <source>
        <dbReference type="EMBL" id="ALN60572.1"/>
    </source>
</evidence>
<reference evidence="20 21" key="1">
    <citation type="submission" date="2015-11" db="EMBL/GenBank/DDBJ databases">
        <title>Genome sequences of Lysobacter enzymogenes strain C3 and Lysobacter antibioticus ATCC 29479.</title>
        <authorList>
            <person name="Kobayashi D.Y."/>
        </authorList>
    </citation>
    <scope>NUCLEOTIDE SEQUENCE [LARGE SCALE GENOMIC DNA]</scope>
    <source>
        <strain evidence="20 21">C3</strain>
    </source>
</reference>
<dbReference type="AlphaFoldDB" id="A0A0S2DPU2"/>
<dbReference type="PATRIC" id="fig|69.6.peg.5149"/>
<dbReference type="GO" id="GO:0000287">
    <property type="term" value="F:magnesium ion binding"/>
    <property type="evidence" value="ECO:0007669"/>
    <property type="project" value="UniProtKB-UniRule"/>
</dbReference>
<dbReference type="Gene3D" id="3.90.320.10">
    <property type="match status" value="1"/>
</dbReference>
<keyword evidence="9 15" id="KW-0460">Magnesium</keyword>
<evidence type="ECO:0000259" key="19">
    <source>
        <dbReference type="PROSITE" id="PS51217"/>
    </source>
</evidence>
<dbReference type="GO" id="GO:0003677">
    <property type="term" value="F:DNA binding"/>
    <property type="evidence" value="ECO:0007669"/>
    <property type="project" value="UniProtKB-UniRule"/>
</dbReference>
<keyword evidence="3 15" id="KW-0547">Nucleotide-binding</keyword>
<dbReference type="Gene3D" id="1.10.486.10">
    <property type="entry name" value="PCRA, domain 4"/>
    <property type="match status" value="1"/>
</dbReference>
<feature type="binding site" evidence="16">
    <location>
        <begin position="40"/>
        <end position="47"/>
    </location>
    <ligand>
        <name>ATP</name>
        <dbReference type="ChEBI" id="CHEBI:30616"/>
    </ligand>
</feature>
<evidence type="ECO:0000256" key="6">
    <source>
        <dbReference type="ARBA" id="ARBA00022806"/>
    </source>
</evidence>
<dbReference type="SUPFAM" id="SSF52540">
    <property type="entry name" value="P-loop containing nucleoside triphosphate hydrolases"/>
    <property type="match status" value="1"/>
</dbReference>
<dbReference type="GO" id="GO:0005524">
    <property type="term" value="F:ATP binding"/>
    <property type="evidence" value="ECO:0007669"/>
    <property type="project" value="UniProtKB-UniRule"/>
</dbReference>
<feature type="binding site" evidence="15">
    <location>
        <position position="1109"/>
    </location>
    <ligand>
        <name>Mg(2+)</name>
        <dbReference type="ChEBI" id="CHEBI:18420"/>
    </ligand>
</feature>
<dbReference type="KEGG" id="lez:GLE_5231"/>
<dbReference type="PANTHER" id="PTHR11070:SF23">
    <property type="entry name" value="RECBCD ENZYME SUBUNIT RECB"/>
    <property type="match status" value="1"/>
</dbReference>
<feature type="region of interest" description="Disordered" evidence="17">
    <location>
        <begin position="1"/>
        <end position="20"/>
    </location>
</feature>
<evidence type="ECO:0000256" key="15">
    <source>
        <dbReference type="HAMAP-Rule" id="MF_01485"/>
    </source>
</evidence>
<keyword evidence="11 15" id="KW-0234">DNA repair</keyword>
<dbReference type="EC" id="5.6.2.4" evidence="15"/>
<dbReference type="OrthoDB" id="9810135at2"/>
<feature type="domain" description="UvrD-like helicase C-terminal" evidence="19">
    <location>
        <begin position="516"/>
        <end position="783"/>
    </location>
</feature>
<dbReference type="InterPro" id="IPR027417">
    <property type="entry name" value="P-loop_NTPase"/>
</dbReference>
<keyword evidence="10 15" id="KW-0238">DNA-binding</keyword>
<evidence type="ECO:0000256" key="14">
    <source>
        <dbReference type="ARBA" id="ARBA00048988"/>
    </source>
</evidence>
<comment type="domain">
    <text evidence="15">The C-terminal domain has nuclease activity and interacts with RecD. It interacts with RecA, facilitating its loading onto ssDNA.</text>
</comment>
<evidence type="ECO:0000313" key="21">
    <source>
        <dbReference type="Proteomes" id="UP000061569"/>
    </source>
</evidence>
<dbReference type="GO" id="GO:0043138">
    <property type="term" value="F:3'-5' DNA helicase activity"/>
    <property type="evidence" value="ECO:0007669"/>
    <property type="project" value="UniProtKB-UniRule"/>
</dbReference>
<dbReference type="Gene3D" id="1.10.3170.10">
    <property type="entry name" value="Recbcd, chain B, domain 2"/>
    <property type="match status" value="1"/>
</dbReference>
<feature type="region of interest" description="Disordered" evidence="17">
    <location>
        <begin position="940"/>
        <end position="959"/>
    </location>
</feature>
<dbReference type="NCBIfam" id="TIGR00609">
    <property type="entry name" value="recB"/>
    <property type="match status" value="1"/>
</dbReference>
<keyword evidence="8 15" id="KW-0067">ATP-binding</keyword>
<feature type="active site" description="For nuclease activity" evidence="15">
    <location>
        <position position="1122"/>
    </location>
</feature>
<accession>A0A0S2DPU2</accession>
<dbReference type="InterPro" id="IPR014016">
    <property type="entry name" value="UvrD-like_ATP-bd"/>
</dbReference>
<dbReference type="InterPro" id="IPR014017">
    <property type="entry name" value="DNA_helicase_UvrD-like_C"/>
</dbReference>
<dbReference type="HAMAP" id="MF_01485">
    <property type="entry name" value="RecB"/>
    <property type="match status" value="1"/>
</dbReference>
<evidence type="ECO:0000256" key="16">
    <source>
        <dbReference type="PROSITE-ProRule" id="PRU00560"/>
    </source>
</evidence>
<sequence length="1216" mass="131391">MSAPESSRHESGKHGPVKHGLAARDPFLDLPLDGLRLIEASAGTGKTYTLATLVARLVIERGLGVSRILAVTFTDAATQELRERLRRRLLLAARIAADDPALAEADDDAERALTRALVRAQADIEGEAALRARLQRAAREIDLAAVVTIHGFCARVLAEHALETGQPFAAPELIGSERELLDEIAVDLWRAFGNDAGEAELLALQWPGGPPSLAADLGALLRTPLLLPAAPASSQDPLAELDRAGAALRDAFAAHADDAFAALAAAIAGKALNGNSYRAHLPDELRAQLRAWCANGDWSQPLDERVAKLAPSALASKANKGKEAQVPASPLFDAVARYLDAAQQREQWLAGQRLALAHRIRAAAAQRLAELKRVRRVQSFDDLIADVASALEGPHGEALARRLREQYAVALVDEFQDTDPRQWAIFRRVFGEAAREDDSPAGAGLFLIGDPKQAIYGFRGGDVHTYLSAAAQAEAAPPLDHNFRSRPSLLRAIAALYAQAGEAAFIDPRIRFREVEAGGAVADEDLQRAGATAPALVLRALPAPDDGRKTPVWSSPESRELAARACIAAIHGWLADARDGRATIQGRPLRPADIAVLVRSHEEAASIQRALGAAGIAAVAAGRRSLFATEQAMETLTLFDALLHPGDSGRLRAALATPLLGLDGAAVAHVAADEAEQARWQAQALQWRERWQRHGPLALLADLCAQQAPRLLALGDGERRLTNLLQLAETLQEADRRALGLHGLRDWLRLRIAEADDSDEKQQLRLESDAHRVQILTLHKSKGLEFGLVFLPFVALGREPRSGRWCEYPDPEHGRVMQLQSDVFDPDAPQWQDASERAAQEARAEDARLLYVGLTRARHALWIATGPLYHAALSPLQPMLADPAALAREPGVAIDAAAIEPPPRPLPPAAAGAVPPAREARARAARDWWVYSFTQLTNEDSGFDPAAQDERGAEDEPQAAPDLAAAAPLPGDARFGGSRFGNVVHSALERVDFAAWRDWRDGDAPPPGQDEALAAAMRSEGYAEADIDDGLALLASLVGRTLVAPLPEGARLCDVPEPARRSEMEFHFGLDAAPVDALLAALHAHGQVRERRGFGSRRRLEGLMTGKIDLVYTHEGRYYVLDYKTNRLPGFDAAQVERAMAESEYDLQSLIYTVALHRWLRFRLGPDYDYERDFGGVRYLFCRGLDAADPGAGVHAAKPPRALIEAMDALFAGAAR</sequence>
<keyword evidence="12 15" id="KW-0413">Isomerase</keyword>
<evidence type="ECO:0000256" key="7">
    <source>
        <dbReference type="ARBA" id="ARBA00022839"/>
    </source>
</evidence>
<dbReference type="Pfam" id="PF00580">
    <property type="entry name" value="UvrD-helicase"/>
    <property type="match status" value="1"/>
</dbReference>
<feature type="binding site" evidence="15">
    <location>
        <position position="1122"/>
    </location>
    <ligand>
        <name>Mg(2+)</name>
        <dbReference type="ChEBI" id="CHEBI:18420"/>
    </ligand>
</feature>
<dbReference type="EC" id="3.1.11.5" evidence="15"/>
<evidence type="ECO:0000256" key="3">
    <source>
        <dbReference type="ARBA" id="ARBA00022741"/>
    </source>
</evidence>
<evidence type="ECO:0000259" key="18">
    <source>
        <dbReference type="PROSITE" id="PS51198"/>
    </source>
</evidence>
<dbReference type="Pfam" id="PF12705">
    <property type="entry name" value="PDDEXK_1"/>
    <property type="match status" value="1"/>
</dbReference>
<dbReference type="SUPFAM" id="SSF52980">
    <property type="entry name" value="Restriction endonuclease-like"/>
    <property type="match status" value="1"/>
</dbReference>
<evidence type="ECO:0000256" key="1">
    <source>
        <dbReference type="ARBA" id="ARBA00022722"/>
    </source>
</evidence>
<dbReference type="PROSITE" id="PS51198">
    <property type="entry name" value="UVRD_HELICASE_ATP_BIND"/>
    <property type="match status" value="1"/>
</dbReference>
<dbReference type="InterPro" id="IPR000212">
    <property type="entry name" value="DNA_helicase_UvrD/REP"/>
</dbReference>
<keyword evidence="5 15" id="KW-0378">Hydrolase</keyword>
<dbReference type="GO" id="GO:0009338">
    <property type="term" value="C:exodeoxyribonuclease V complex"/>
    <property type="evidence" value="ECO:0007669"/>
    <property type="project" value="TreeGrafter"/>
</dbReference>
<dbReference type="Pfam" id="PF13361">
    <property type="entry name" value="UvrD_C"/>
    <property type="match status" value="1"/>
</dbReference>
<feature type="domain" description="UvrD-like helicase ATP-binding" evidence="18">
    <location>
        <begin position="19"/>
        <end position="486"/>
    </location>
</feature>
<comment type="catalytic activity">
    <reaction evidence="14 15">
        <text>ATP + H2O = ADP + phosphate + H(+)</text>
        <dbReference type="Rhea" id="RHEA:13065"/>
        <dbReference type="ChEBI" id="CHEBI:15377"/>
        <dbReference type="ChEBI" id="CHEBI:15378"/>
        <dbReference type="ChEBI" id="CHEBI:30616"/>
        <dbReference type="ChEBI" id="CHEBI:43474"/>
        <dbReference type="ChEBI" id="CHEBI:456216"/>
        <dbReference type="EC" id="5.6.2.4"/>
    </reaction>
</comment>
<keyword evidence="4 15" id="KW-0227">DNA damage</keyword>
<dbReference type="InterPro" id="IPR004586">
    <property type="entry name" value="RecB"/>
</dbReference>
<dbReference type="PROSITE" id="PS51217">
    <property type="entry name" value="UVRD_HELICASE_CTER"/>
    <property type="match status" value="1"/>
</dbReference>
<dbReference type="Proteomes" id="UP000061569">
    <property type="component" value="Chromosome"/>
</dbReference>
<keyword evidence="2 15" id="KW-0479">Metal-binding</keyword>
<evidence type="ECO:0000256" key="10">
    <source>
        <dbReference type="ARBA" id="ARBA00023125"/>
    </source>
</evidence>
<dbReference type="STRING" id="69.GLE_5231"/>
<evidence type="ECO:0000256" key="8">
    <source>
        <dbReference type="ARBA" id="ARBA00022840"/>
    </source>
</evidence>
<comment type="catalytic activity">
    <reaction evidence="15">
        <text>Exonucleolytic cleavage (in the presence of ATP) in either 5'- to 3'- or 3'- to 5'-direction to yield 5'-phosphooligonucleotides.</text>
        <dbReference type="EC" id="3.1.11.5"/>
    </reaction>
</comment>
<organism evidence="20 21">
    <name type="scientific">Lysobacter enzymogenes</name>
    <dbReference type="NCBI Taxonomy" id="69"/>
    <lineage>
        <taxon>Bacteria</taxon>
        <taxon>Pseudomonadati</taxon>
        <taxon>Pseudomonadota</taxon>
        <taxon>Gammaproteobacteria</taxon>
        <taxon>Lysobacterales</taxon>
        <taxon>Lysobacteraceae</taxon>
        <taxon>Lysobacter</taxon>
    </lineage>
</organism>
<evidence type="ECO:0000256" key="4">
    <source>
        <dbReference type="ARBA" id="ARBA00022763"/>
    </source>
</evidence>
<comment type="subunit">
    <text evidence="15">Heterotrimer of RecB, RecC and RecD. All subunits contribute to DNA-binding. Interacts with RecA.</text>
</comment>
<dbReference type="CDD" id="cd22352">
    <property type="entry name" value="RecB_C-like"/>
    <property type="match status" value="1"/>
</dbReference>
<evidence type="ECO:0000256" key="2">
    <source>
        <dbReference type="ARBA" id="ARBA00022723"/>
    </source>
</evidence>
<protein>
    <recommendedName>
        <fullName evidence="15">RecBCD enzyme subunit RecB</fullName>
        <ecNumber evidence="15">3.1.11.5</ecNumber>
        <ecNumber evidence="15">5.6.2.4</ecNumber>
    </recommendedName>
    <alternativeName>
        <fullName evidence="15">DNA 3'-5' helicase subunit RecB</fullName>
    </alternativeName>
    <alternativeName>
        <fullName evidence="15">Exonuclease V subunit RecB</fullName>
        <shortName evidence="15">ExoV subunit RecB</shortName>
    </alternativeName>
    <alternativeName>
        <fullName evidence="15">Helicase/nuclease RecBCD subunit RecB</fullName>
    </alternativeName>
</protein>
<comment type="similarity">
    <text evidence="15">Belongs to the helicase family. UvrD subfamily.</text>
</comment>
<comment type="function">
    <text evidence="15">A helicase/nuclease that prepares dsDNA breaks (DSB) for recombinational DNA repair. Binds to DSBs and unwinds DNA via a highly rapid and processive ATP-dependent bidirectional helicase activity. Unwinds dsDNA until it encounters a Chi (crossover hotspot instigator) sequence from the 3' direction. Cuts ssDNA a few nucleotides 3' to the Chi site. The properties and activities of the enzyme are changed at Chi. The Chi-altered holoenzyme produces a long 3'-ssDNA overhang and facilitates RecA-binding to the ssDNA for homologous DNA recombination and repair. Holoenzyme degrades any linearized DNA that is unable to undergo homologous recombination. In the holoenzyme this subunit contributes ATPase, 3'-5' helicase, exonuclease activity and loads RecA onto ssDNA.</text>
</comment>
<evidence type="ECO:0000256" key="5">
    <source>
        <dbReference type="ARBA" id="ARBA00022801"/>
    </source>
</evidence>
<proteinExistence type="inferred from homology"/>
<feature type="region of interest" description="Nuclease activity, interacts with RecD and RecA" evidence="15">
    <location>
        <begin position="927"/>
        <end position="1216"/>
    </location>
</feature>
<keyword evidence="7 15" id="KW-0269">Exonuclease</keyword>
<evidence type="ECO:0000256" key="17">
    <source>
        <dbReference type="SAM" id="MobiDB-lite"/>
    </source>
</evidence>
<dbReference type="GO" id="GO:0008854">
    <property type="term" value="F:exodeoxyribonuclease V activity"/>
    <property type="evidence" value="ECO:0007669"/>
    <property type="project" value="UniProtKB-EC"/>
</dbReference>
<evidence type="ECO:0000256" key="13">
    <source>
        <dbReference type="ARBA" id="ARBA00034617"/>
    </source>
</evidence>
<dbReference type="InterPro" id="IPR038726">
    <property type="entry name" value="PDDEXK_AddAB-type"/>
</dbReference>
<dbReference type="InterPro" id="IPR011335">
    <property type="entry name" value="Restrct_endonuc-II-like"/>
</dbReference>
<feature type="region of interest" description="DNA-binding and helicase activity, interacts with RecC" evidence="15">
    <location>
        <begin position="1"/>
        <end position="893"/>
    </location>
</feature>
<dbReference type="Gene3D" id="3.40.50.300">
    <property type="entry name" value="P-loop containing nucleotide triphosphate hydrolases"/>
    <property type="match status" value="2"/>
</dbReference>
<evidence type="ECO:0000256" key="9">
    <source>
        <dbReference type="ARBA" id="ARBA00022842"/>
    </source>
</evidence>
<keyword evidence="6 15" id="KW-0347">Helicase</keyword>
<comment type="cofactor">
    <cofactor evidence="15">
        <name>Mg(2+)</name>
        <dbReference type="ChEBI" id="CHEBI:18420"/>
    </cofactor>
    <text evidence="15">Binds 1 Mg(2+) ion per subunit.</text>
</comment>
<dbReference type="EMBL" id="CP013140">
    <property type="protein sequence ID" value="ALN60572.1"/>
    <property type="molecule type" value="Genomic_DNA"/>
</dbReference>
<dbReference type="InterPro" id="IPR011604">
    <property type="entry name" value="PDDEXK-like_dom_sf"/>
</dbReference>
<dbReference type="GO" id="GO:0000724">
    <property type="term" value="P:double-strand break repair via homologous recombination"/>
    <property type="evidence" value="ECO:0007669"/>
    <property type="project" value="UniProtKB-UniRule"/>
</dbReference>
<name>A0A0S2DPU2_LYSEN</name>
<evidence type="ECO:0000256" key="11">
    <source>
        <dbReference type="ARBA" id="ARBA00023204"/>
    </source>
</evidence>
<gene>
    <name evidence="15 20" type="primary">recB</name>
    <name evidence="20" type="ORF">GLE_5231</name>
</gene>
<dbReference type="PANTHER" id="PTHR11070">
    <property type="entry name" value="UVRD / RECB / PCRA DNA HELICASE FAMILY MEMBER"/>
    <property type="match status" value="1"/>
</dbReference>